<comment type="caution">
    <text evidence="1">The sequence shown here is derived from an EMBL/GenBank/DDBJ whole genome shotgun (WGS) entry which is preliminary data.</text>
</comment>
<name>A0ACC2JV13_9PEZI</name>
<dbReference type="EMBL" id="JAPUUL010000328">
    <property type="protein sequence ID" value="KAJ8131245.1"/>
    <property type="molecule type" value="Genomic_DNA"/>
</dbReference>
<reference evidence="1" key="1">
    <citation type="submission" date="2022-12" db="EMBL/GenBank/DDBJ databases">
        <title>Genome Sequence of Lasiodiplodia mahajangana.</title>
        <authorList>
            <person name="Buettner E."/>
        </authorList>
    </citation>
    <scope>NUCLEOTIDE SEQUENCE</scope>
    <source>
        <strain evidence="1">VT137</strain>
    </source>
</reference>
<sequence>MRAQNPQPGSPPFDSDRPTTEEDVSLQPPAVGSTAYSSSYLLSASTDHEDLPSSELASLLHFSAHAQSHPHATAEGVDEAVATDEEGGNDHDMVDVEEGEPNTTDDFVGNALPQPLIPTIVDPPTGPVATNPPPPVPQQDLEEQGAFGFGANEFEPHPLFLTNANPGVLMPDNHNSLDFLRLWRWYKRQGQLRDIDCTPYNEISIANLSRLRITYDDLRGDECDLQGINWEQLGVTRREARKCRARTFRNYTNREESDVWSPSIPDKLLTRHENYFRFRNMDLRTDVRLLHFQLRNIMGCASRTAVYYPSINGTVRMLDPTSGVSKTAMKFNNAEDASVSTLAAEQGILATGSFYGKYRYRPIHTEDESRCYDGKLTEHISGITNHVQVNLSRYSSVPHAAFASNDYGFRIVDLARNEIVLDKMYDWALNCTALSPDKRLRIMVGDLQDILIANAETGEILQKLEGHRDYGFACDWAPDGWTVATGNQDKSIRIWDARKWKDSKGKAISVTVLRSEIAGVRSLRFSPLGSGKRLLLAAEEADVINIVDAQTFNSKQTFDVFGELAGVSFTSGGQEVVALSSDPVRGGVLCLERCDHGAEDTFNYTPRRYSRDWWRTPGYDWLPTPREVVNHPDSEISMTEKRRQAAMAEDFFF</sequence>
<evidence type="ECO:0000313" key="1">
    <source>
        <dbReference type="EMBL" id="KAJ8131245.1"/>
    </source>
</evidence>
<organism evidence="1 2">
    <name type="scientific">Lasiodiplodia mahajangana</name>
    <dbReference type="NCBI Taxonomy" id="1108764"/>
    <lineage>
        <taxon>Eukaryota</taxon>
        <taxon>Fungi</taxon>
        <taxon>Dikarya</taxon>
        <taxon>Ascomycota</taxon>
        <taxon>Pezizomycotina</taxon>
        <taxon>Dothideomycetes</taxon>
        <taxon>Dothideomycetes incertae sedis</taxon>
        <taxon>Botryosphaeriales</taxon>
        <taxon>Botryosphaeriaceae</taxon>
        <taxon>Lasiodiplodia</taxon>
    </lineage>
</organism>
<evidence type="ECO:0000313" key="2">
    <source>
        <dbReference type="Proteomes" id="UP001153332"/>
    </source>
</evidence>
<accession>A0ACC2JV13</accession>
<protein>
    <submittedName>
        <fullName evidence="1">Uncharacterized protein</fullName>
    </submittedName>
</protein>
<dbReference type="Proteomes" id="UP001153332">
    <property type="component" value="Unassembled WGS sequence"/>
</dbReference>
<proteinExistence type="predicted"/>
<gene>
    <name evidence="1" type="ORF">O1611_g2381</name>
</gene>
<keyword evidence="2" id="KW-1185">Reference proteome</keyword>